<gene>
    <name evidence="2" type="ORF">GPUH_LOCUS14792</name>
</gene>
<dbReference type="AlphaFoldDB" id="A0A183E1F1"/>
<proteinExistence type="predicted"/>
<keyword evidence="1" id="KW-0175">Coiled coil</keyword>
<name>A0A183E1F1_9BILA</name>
<organism evidence="4">
    <name type="scientific">Gongylonema pulchrum</name>
    <dbReference type="NCBI Taxonomy" id="637853"/>
    <lineage>
        <taxon>Eukaryota</taxon>
        <taxon>Metazoa</taxon>
        <taxon>Ecdysozoa</taxon>
        <taxon>Nematoda</taxon>
        <taxon>Chromadorea</taxon>
        <taxon>Rhabditida</taxon>
        <taxon>Spirurina</taxon>
        <taxon>Spiruromorpha</taxon>
        <taxon>Spiruroidea</taxon>
        <taxon>Gongylonematidae</taxon>
        <taxon>Gongylonema</taxon>
    </lineage>
</organism>
<accession>A0A183E1F1</accession>
<feature type="coiled-coil region" evidence="1">
    <location>
        <begin position="37"/>
        <end position="128"/>
    </location>
</feature>
<dbReference type="WBParaSite" id="GPUH_0001481101-mRNA-1">
    <property type="protein sequence ID" value="GPUH_0001481101-mRNA-1"/>
    <property type="gene ID" value="GPUH_0001481101"/>
</dbReference>
<evidence type="ECO:0000313" key="3">
    <source>
        <dbReference type="Proteomes" id="UP000271098"/>
    </source>
</evidence>
<reference evidence="4" key="1">
    <citation type="submission" date="2016-06" db="UniProtKB">
        <authorList>
            <consortium name="WormBaseParasite"/>
        </authorList>
    </citation>
    <scope>IDENTIFICATION</scope>
</reference>
<evidence type="ECO:0000313" key="2">
    <source>
        <dbReference type="EMBL" id="VDN24781.1"/>
    </source>
</evidence>
<evidence type="ECO:0000256" key="1">
    <source>
        <dbReference type="SAM" id="Coils"/>
    </source>
</evidence>
<keyword evidence="3" id="KW-1185">Reference proteome</keyword>
<reference evidence="2 3" key="2">
    <citation type="submission" date="2018-11" db="EMBL/GenBank/DDBJ databases">
        <authorList>
            <consortium name="Pathogen Informatics"/>
        </authorList>
    </citation>
    <scope>NUCLEOTIDE SEQUENCE [LARGE SCALE GENOMIC DNA]</scope>
</reference>
<dbReference type="Proteomes" id="UP000271098">
    <property type="component" value="Unassembled WGS sequence"/>
</dbReference>
<dbReference type="OrthoDB" id="5831249at2759"/>
<protein>
    <submittedName>
        <fullName evidence="2 4">Uncharacterized protein</fullName>
    </submittedName>
</protein>
<sequence>MLNLTSTRVKYEIRLCAFGDNQIEVVRQKNDELAFLVEKREVELKNIRELLDEKRSQIEDLKEENAKFKLEITQLKTELEQIQNDFRNFQVQAEVQYRAETTQMEQLIKEKDERLERLLNRIALYESYPGQSAVSTWSESNSATNATVWDALPGERMMAETLIKPTKIFANKSTECADLVTSVQSETMRQDDSCQTPNITIYEPGSSIETSSESLAVAALRTEIDESKKVHDSLAAMLDCVRHAQIRGKLSPNIQQLLENLFSEVQQSDKSLEKIAELVNRFFANLELALRRTLSAADDNRIRCEKLEDSLKKVTLDLHSIQSEL</sequence>
<evidence type="ECO:0000313" key="4">
    <source>
        <dbReference type="WBParaSite" id="GPUH_0001481101-mRNA-1"/>
    </source>
</evidence>
<dbReference type="EMBL" id="UYRT01081661">
    <property type="protein sequence ID" value="VDN24781.1"/>
    <property type="molecule type" value="Genomic_DNA"/>
</dbReference>